<gene>
    <name evidence="2" type="ORF">BJY17_002716</name>
</gene>
<dbReference type="Gene3D" id="3.10.620.30">
    <property type="match status" value="1"/>
</dbReference>
<evidence type="ECO:0000313" key="2">
    <source>
        <dbReference type="EMBL" id="NYG21969.1"/>
    </source>
</evidence>
<feature type="domain" description="Transglutaminase-like" evidence="1">
    <location>
        <begin position="92"/>
        <end position="156"/>
    </location>
</feature>
<dbReference type="AlphaFoldDB" id="A0A852WVI7"/>
<dbReference type="SMART" id="SM00460">
    <property type="entry name" value="TGc"/>
    <property type="match status" value="1"/>
</dbReference>
<dbReference type="Proteomes" id="UP000549066">
    <property type="component" value="Unassembled WGS sequence"/>
</dbReference>
<sequence>MLLDDELAAYRTQTVCSDPGRMAEWVGEPPSDLAELRRLASGLIFHYRANGELKQHGFDDDRLPEIDLRYAEEQFARLAELRAGPLETPRAATERILGCCRDFTLLVVSLARRAGIPARSRVGFAGYFDDGWWIDHVVAEIWDADAARWRLVEPQLQAGFVDWATGAPLDLVDVPRARFLTGDEAWLAARAGRIDPERSVVAVGLEIPALRSWPYLAHNLVLDLVARAGHEALLWETWGVLDAFSAEAPDAALAADLDRIAVRLADPAVTLDEVRALAADPRFAVPEVVTNHSPLDGSSRRVTLRTS</sequence>
<comment type="caution">
    <text evidence="2">The sequence shown here is derived from an EMBL/GenBank/DDBJ whole genome shotgun (WGS) entry which is preliminary data.</text>
</comment>
<dbReference type="EMBL" id="JACCFI010000001">
    <property type="protein sequence ID" value="NYG21969.1"/>
    <property type="molecule type" value="Genomic_DNA"/>
</dbReference>
<dbReference type="SUPFAM" id="SSF54001">
    <property type="entry name" value="Cysteine proteinases"/>
    <property type="match status" value="1"/>
</dbReference>
<keyword evidence="3" id="KW-1185">Reference proteome</keyword>
<dbReference type="RefSeq" id="WP_179551837.1">
    <property type="nucleotide sequence ID" value="NZ_JACCFI010000001.1"/>
</dbReference>
<dbReference type="InterPro" id="IPR002931">
    <property type="entry name" value="Transglutaminase-like"/>
</dbReference>
<name>A0A852WVI7_9MICO</name>
<evidence type="ECO:0000259" key="1">
    <source>
        <dbReference type="SMART" id="SM00460"/>
    </source>
</evidence>
<proteinExistence type="predicted"/>
<organism evidence="2 3">
    <name type="scientific">Agromyces hippuratus</name>
    <dbReference type="NCBI Taxonomy" id="286438"/>
    <lineage>
        <taxon>Bacteria</taxon>
        <taxon>Bacillati</taxon>
        <taxon>Actinomycetota</taxon>
        <taxon>Actinomycetes</taxon>
        <taxon>Micrococcales</taxon>
        <taxon>Microbacteriaceae</taxon>
        <taxon>Agromyces</taxon>
    </lineage>
</organism>
<protein>
    <recommendedName>
        <fullName evidence="1">Transglutaminase-like domain-containing protein</fullName>
    </recommendedName>
</protein>
<dbReference type="Pfam" id="PF01841">
    <property type="entry name" value="Transglut_core"/>
    <property type="match status" value="1"/>
</dbReference>
<reference evidence="2 3" key="1">
    <citation type="submission" date="2020-07" db="EMBL/GenBank/DDBJ databases">
        <title>Sequencing the genomes of 1000 actinobacteria strains.</title>
        <authorList>
            <person name="Klenk H.-P."/>
        </authorList>
    </citation>
    <scope>NUCLEOTIDE SEQUENCE [LARGE SCALE GENOMIC DNA]</scope>
    <source>
        <strain evidence="2 3">DSM 8598</strain>
    </source>
</reference>
<dbReference type="InterPro" id="IPR038765">
    <property type="entry name" value="Papain-like_cys_pep_sf"/>
</dbReference>
<evidence type="ECO:0000313" key="3">
    <source>
        <dbReference type="Proteomes" id="UP000549066"/>
    </source>
</evidence>
<accession>A0A852WVI7</accession>